<evidence type="ECO:0000256" key="6">
    <source>
        <dbReference type="ARBA" id="ARBA00023136"/>
    </source>
</evidence>
<feature type="compositionally biased region" description="Basic and acidic residues" evidence="10">
    <location>
        <begin position="290"/>
        <end position="307"/>
    </location>
</feature>
<evidence type="ECO:0000256" key="11">
    <source>
        <dbReference type="SAM" id="Phobius"/>
    </source>
</evidence>
<feature type="transmembrane region" description="Helical" evidence="11">
    <location>
        <begin position="194"/>
        <end position="220"/>
    </location>
</feature>
<comment type="subcellular location">
    <subcellularLocation>
        <location evidence="1">Cell membrane</location>
        <topology evidence="1">Multi-pass membrane protein</topology>
    </subcellularLocation>
</comment>
<feature type="transmembrane region" description="Helical" evidence="11">
    <location>
        <begin position="60"/>
        <end position="80"/>
    </location>
</feature>
<keyword evidence="3 9" id="KW-0812">Transmembrane</keyword>
<dbReference type="PANTHER" id="PTHR11334:SF29">
    <property type="entry name" value="MAS-RELATED G-PROTEIN COUPLED RECEPTOR MEMBER X2"/>
    <property type="match status" value="1"/>
</dbReference>
<reference evidence="13" key="2">
    <citation type="submission" date="2025-09" db="UniProtKB">
        <authorList>
            <consortium name="Ensembl"/>
        </authorList>
    </citation>
    <scope>IDENTIFICATION</scope>
</reference>
<evidence type="ECO:0000256" key="9">
    <source>
        <dbReference type="RuleBase" id="RU000688"/>
    </source>
</evidence>
<dbReference type="PRINTS" id="PR00237">
    <property type="entry name" value="GPCRRHODOPSN"/>
</dbReference>
<evidence type="ECO:0000256" key="1">
    <source>
        <dbReference type="ARBA" id="ARBA00004651"/>
    </source>
</evidence>
<feature type="transmembrane region" description="Helical" evidence="11">
    <location>
        <begin position="15"/>
        <end position="39"/>
    </location>
</feature>
<evidence type="ECO:0000256" key="10">
    <source>
        <dbReference type="SAM" id="MobiDB-lite"/>
    </source>
</evidence>
<keyword evidence="5 9" id="KW-0297">G-protein coupled receptor</keyword>
<name>A0A8C5PAT1_9ANUR</name>
<protein>
    <recommendedName>
        <fullName evidence="12">G-protein coupled receptors family 1 profile domain-containing protein</fullName>
    </recommendedName>
</protein>
<dbReference type="InterPro" id="IPR000276">
    <property type="entry name" value="GPCR_Rhodpsn"/>
</dbReference>
<evidence type="ECO:0000256" key="8">
    <source>
        <dbReference type="ARBA" id="ARBA00023224"/>
    </source>
</evidence>
<dbReference type="InterPro" id="IPR017452">
    <property type="entry name" value="GPCR_Rhodpsn_7TM"/>
</dbReference>
<dbReference type="Pfam" id="PF00001">
    <property type="entry name" value="7tm_1"/>
    <property type="match status" value="1"/>
</dbReference>
<dbReference type="PANTHER" id="PTHR11334">
    <property type="entry name" value="MAS-RELATED G-PROTEIN COUPLED RECEPTOR"/>
    <property type="match status" value="1"/>
</dbReference>
<feature type="transmembrane region" description="Helical" evidence="11">
    <location>
        <begin position="158"/>
        <end position="182"/>
    </location>
</feature>
<evidence type="ECO:0000256" key="5">
    <source>
        <dbReference type="ARBA" id="ARBA00023040"/>
    </source>
</evidence>
<dbReference type="PROSITE" id="PS00237">
    <property type="entry name" value="G_PROTEIN_RECEP_F1_1"/>
    <property type="match status" value="1"/>
</dbReference>
<keyword evidence="2" id="KW-1003">Cell membrane</keyword>
<dbReference type="Ensembl" id="ENSLLET00000011003.1">
    <property type="protein sequence ID" value="ENSLLEP00000010591.1"/>
    <property type="gene ID" value="ENSLLEG00000006664.1"/>
</dbReference>
<evidence type="ECO:0000313" key="13">
    <source>
        <dbReference type="Ensembl" id="ENSLLEP00000010591.1"/>
    </source>
</evidence>
<proteinExistence type="inferred from homology"/>
<dbReference type="SUPFAM" id="SSF81321">
    <property type="entry name" value="Family A G protein-coupled receptor-like"/>
    <property type="match status" value="1"/>
</dbReference>
<evidence type="ECO:0000259" key="12">
    <source>
        <dbReference type="PROSITE" id="PS50262"/>
    </source>
</evidence>
<keyword evidence="4 11" id="KW-1133">Transmembrane helix</keyword>
<evidence type="ECO:0000313" key="14">
    <source>
        <dbReference type="Proteomes" id="UP000694569"/>
    </source>
</evidence>
<feature type="transmembrane region" description="Helical" evidence="11">
    <location>
        <begin position="119"/>
        <end position="138"/>
    </location>
</feature>
<comment type="similarity">
    <text evidence="9">Belongs to the G-protein coupled receptor 1 family.</text>
</comment>
<keyword evidence="6 11" id="KW-0472">Membrane</keyword>
<dbReference type="GO" id="GO:0004930">
    <property type="term" value="F:G protein-coupled receptor activity"/>
    <property type="evidence" value="ECO:0007669"/>
    <property type="project" value="UniProtKB-KW"/>
</dbReference>
<feature type="domain" description="G-protein coupled receptors family 1 profile" evidence="12">
    <location>
        <begin position="29"/>
        <end position="252"/>
    </location>
</feature>
<dbReference type="AlphaFoldDB" id="A0A8C5PAT1"/>
<evidence type="ECO:0000256" key="4">
    <source>
        <dbReference type="ARBA" id="ARBA00022989"/>
    </source>
</evidence>
<dbReference type="PROSITE" id="PS50262">
    <property type="entry name" value="G_PROTEIN_RECEP_F1_2"/>
    <property type="match status" value="1"/>
</dbReference>
<sequence length="327" mass="36828">NKISLSRQNPYSLPLTTVGLIICIAGLIGNGIVFCFLCFKMKRRHFTIYIINLSIADFTYLFGLCVLLIYMFSLFTGLLYNFGFNAGIYLLTVISLERCIAVICPLWYQCQRPKRLTTISCTSCWTLSVLVTGLEQFVCTSGQQYLNPGSEYCTNVYFFTSALYIIVVLVLVVSSFTLLFDIQKASKHCHPPKLYIVIIVSATVFLISVIPARILGLLLYFKILNSDTLMLVFFYVTSLCSAFNCSTNPYIYMVVGRFGKRVDGGSNIKQLLEKHPPQSPWNVLKGSANKPDERSRRTAEQTIERRRNTLNAADDSLNRPANAAAIR</sequence>
<dbReference type="GO" id="GO:0005886">
    <property type="term" value="C:plasma membrane"/>
    <property type="evidence" value="ECO:0007669"/>
    <property type="project" value="UniProtKB-SubCell"/>
</dbReference>
<reference evidence="13" key="1">
    <citation type="submission" date="2025-08" db="UniProtKB">
        <authorList>
            <consortium name="Ensembl"/>
        </authorList>
    </citation>
    <scope>IDENTIFICATION</scope>
</reference>
<dbReference type="Gene3D" id="1.20.1070.10">
    <property type="entry name" value="Rhodopsin 7-helix transmembrane proteins"/>
    <property type="match status" value="1"/>
</dbReference>
<evidence type="ECO:0000256" key="7">
    <source>
        <dbReference type="ARBA" id="ARBA00023170"/>
    </source>
</evidence>
<accession>A0A8C5PAT1</accession>
<dbReference type="GeneTree" id="ENSGT01030000234639"/>
<dbReference type="InterPro" id="IPR026234">
    <property type="entry name" value="MRGPCRFAMILY"/>
</dbReference>
<evidence type="ECO:0000256" key="3">
    <source>
        <dbReference type="ARBA" id="ARBA00022692"/>
    </source>
</evidence>
<evidence type="ECO:0000256" key="2">
    <source>
        <dbReference type="ARBA" id="ARBA00022475"/>
    </source>
</evidence>
<keyword evidence="14" id="KW-1185">Reference proteome</keyword>
<organism evidence="13 14">
    <name type="scientific">Leptobrachium leishanense</name>
    <name type="common">Leishan spiny toad</name>
    <dbReference type="NCBI Taxonomy" id="445787"/>
    <lineage>
        <taxon>Eukaryota</taxon>
        <taxon>Metazoa</taxon>
        <taxon>Chordata</taxon>
        <taxon>Craniata</taxon>
        <taxon>Vertebrata</taxon>
        <taxon>Euteleostomi</taxon>
        <taxon>Amphibia</taxon>
        <taxon>Batrachia</taxon>
        <taxon>Anura</taxon>
        <taxon>Pelobatoidea</taxon>
        <taxon>Megophryidae</taxon>
        <taxon>Leptobrachium</taxon>
    </lineage>
</organism>
<feature type="region of interest" description="Disordered" evidence="10">
    <location>
        <begin position="276"/>
        <end position="314"/>
    </location>
</feature>
<dbReference type="Proteomes" id="UP000694569">
    <property type="component" value="Unplaced"/>
</dbReference>
<feature type="transmembrane region" description="Helical" evidence="11">
    <location>
        <begin position="86"/>
        <end position="107"/>
    </location>
</feature>
<keyword evidence="7 9" id="KW-0675">Receptor</keyword>
<feature type="transmembrane region" description="Helical" evidence="11">
    <location>
        <begin position="232"/>
        <end position="251"/>
    </location>
</feature>
<keyword evidence="8 9" id="KW-0807">Transducer</keyword>